<dbReference type="EMBL" id="JMPR01000020">
    <property type="protein sequence ID" value="KFD20571.1"/>
    <property type="molecule type" value="Genomic_DNA"/>
</dbReference>
<evidence type="ECO:0000256" key="5">
    <source>
        <dbReference type="ARBA" id="ARBA00022989"/>
    </source>
</evidence>
<dbReference type="GO" id="GO:0016020">
    <property type="term" value="C:membrane"/>
    <property type="evidence" value="ECO:0007669"/>
    <property type="project" value="UniProtKB-SubCell"/>
</dbReference>
<evidence type="ECO:0000256" key="2">
    <source>
        <dbReference type="ARBA" id="ARBA00022448"/>
    </source>
</evidence>
<feature type="transmembrane region" description="Helical" evidence="7">
    <location>
        <begin position="125"/>
        <end position="146"/>
    </location>
</feature>
<dbReference type="Pfam" id="PF03547">
    <property type="entry name" value="Mem_trans"/>
    <property type="match status" value="2"/>
</dbReference>
<keyword evidence="6 7" id="KW-0472">Membrane</keyword>
<evidence type="ECO:0000256" key="3">
    <source>
        <dbReference type="ARBA" id="ARBA00022475"/>
    </source>
</evidence>
<keyword evidence="4 7" id="KW-0812">Transmembrane</keyword>
<gene>
    <name evidence="8" type="ORF">GTPT_1104</name>
</gene>
<evidence type="ECO:0000256" key="1">
    <source>
        <dbReference type="ARBA" id="ARBA00004141"/>
    </source>
</evidence>
<keyword evidence="5 7" id="KW-1133">Transmembrane helix</keyword>
<proteinExistence type="predicted"/>
<dbReference type="PANTHER" id="PTHR36838">
    <property type="entry name" value="AUXIN EFFLUX CARRIER FAMILY PROTEIN"/>
    <property type="match status" value="1"/>
</dbReference>
<name>A0A085JJC5_9GAMM</name>
<evidence type="ECO:0000256" key="4">
    <source>
        <dbReference type="ARBA" id="ARBA00022692"/>
    </source>
</evidence>
<dbReference type="PANTHER" id="PTHR36838:SF1">
    <property type="entry name" value="SLR1864 PROTEIN"/>
    <property type="match status" value="1"/>
</dbReference>
<dbReference type="Proteomes" id="UP000028602">
    <property type="component" value="Unassembled WGS sequence"/>
</dbReference>
<comment type="caution">
    <text evidence="8">The sequence shown here is derived from an EMBL/GenBank/DDBJ whole genome shotgun (WGS) entry which is preliminary data.</text>
</comment>
<dbReference type="RefSeq" id="WP_029989802.1">
    <property type="nucleotide sequence ID" value="NZ_ATMJ01000012.1"/>
</dbReference>
<sequence>MNMLLVLCLLIGAGVRCTGRYPQQLVPSVNWWLITIALPCVILTLIPHTRFDSTGLFPVLSMWVVFLGALVIALLAWRFAGWSREVCGVLVLVAGIGNTSFMGFPVISGYYGADGLKIAVIADQLGSFIILSTAGVVTMALCSGSGISLRSVATRIATFPPFIALIVSLALKPFGGLPEILQTPLATIGATMTPLALFSTGLQIRLRPPRLLLGPLITGTCWKLIAAPAVVWWLSAGFSSLSHEVVSVSLLQAGMAPMIAAAMMAQRAGLRPELANALQSYGILFSFITLAAWHSIL</sequence>
<keyword evidence="2" id="KW-0813">Transport</keyword>
<keyword evidence="3" id="KW-1003">Cell membrane</keyword>
<feature type="transmembrane region" description="Helical" evidence="7">
    <location>
        <begin position="55"/>
        <end position="77"/>
    </location>
</feature>
<feature type="transmembrane region" description="Helical" evidence="7">
    <location>
        <begin position="89"/>
        <end position="113"/>
    </location>
</feature>
<keyword evidence="9" id="KW-1185">Reference proteome</keyword>
<protein>
    <submittedName>
        <fullName evidence="8">Malate permease</fullName>
    </submittedName>
</protein>
<evidence type="ECO:0000313" key="8">
    <source>
        <dbReference type="EMBL" id="KFD20571.1"/>
    </source>
</evidence>
<organism evidence="8 9">
    <name type="scientific">Tatumella ptyseos ATCC 33301</name>
    <dbReference type="NCBI Taxonomy" id="1005995"/>
    <lineage>
        <taxon>Bacteria</taxon>
        <taxon>Pseudomonadati</taxon>
        <taxon>Pseudomonadota</taxon>
        <taxon>Gammaproteobacteria</taxon>
        <taxon>Enterobacterales</taxon>
        <taxon>Erwiniaceae</taxon>
        <taxon>Tatumella</taxon>
    </lineage>
</organism>
<feature type="transmembrane region" description="Helical" evidence="7">
    <location>
        <begin position="277"/>
        <end position="296"/>
    </location>
</feature>
<feature type="transmembrane region" description="Helical" evidence="7">
    <location>
        <begin position="152"/>
        <end position="171"/>
    </location>
</feature>
<dbReference type="GO" id="GO:0055085">
    <property type="term" value="P:transmembrane transport"/>
    <property type="evidence" value="ECO:0007669"/>
    <property type="project" value="InterPro"/>
</dbReference>
<feature type="transmembrane region" description="Helical" evidence="7">
    <location>
        <begin position="246"/>
        <end position="265"/>
    </location>
</feature>
<evidence type="ECO:0000256" key="7">
    <source>
        <dbReference type="SAM" id="Phobius"/>
    </source>
</evidence>
<accession>A0A085JJC5</accession>
<evidence type="ECO:0000256" key="6">
    <source>
        <dbReference type="ARBA" id="ARBA00023136"/>
    </source>
</evidence>
<dbReference type="InterPro" id="IPR004776">
    <property type="entry name" value="Mem_transp_PIN-like"/>
</dbReference>
<reference evidence="8 9" key="1">
    <citation type="submission" date="2014-05" db="EMBL/GenBank/DDBJ databases">
        <title>ATOL: Assembling a taxonomically balanced genome-scale reconstruction of the evolutionary history of the Enterobacteriaceae.</title>
        <authorList>
            <person name="Plunkett G.III."/>
            <person name="Neeno-Eckwall E.C."/>
            <person name="Glasner J.D."/>
            <person name="Perna N.T."/>
        </authorList>
    </citation>
    <scope>NUCLEOTIDE SEQUENCE [LARGE SCALE GENOMIC DNA]</scope>
    <source>
        <strain evidence="8 9">ATCC 33301</strain>
    </source>
</reference>
<evidence type="ECO:0000313" key="9">
    <source>
        <dbReference type="Proteomes" id="UP000028602"/>
    </source>
</evidence>
<dbReference type="eggNOG" id="COG0679">
    <property type="taxonomic scope" value="Bacteria"/>
</dbReference>
<comment type="subcellular location">
    <subcellularLocation>
        <location evidence="1">Membrane</location>
        <topology evidence="1">Multi-pass membrane protein</topology>
    </subcellularLocation>
</comment>
<feature type="transmembrane region" description="Helical" evidence="7">
    <location>
        <begin position="211"/>
        <end position="234"/>
    </location>
</feature>
<dbReference type="AlphaFoldDB" id="A0A085JJC5"/>
<feature type="transmembrane region" description="Helical" evidence="7">
    <location>
        <begin position="29"/>
        <end position="48"/>
    </location>
</feature>